<sequence>MRHSTLFIAAAGFILPNLTHATNGYLSHGYGTISKGLAGAGVALPQDAMISASNVAGAVWVGQRMDIGASLFVPHREYTQRSSTNQFPQEAIAAQMAPSWPVPVGSNSDYTGTVESEKDLFLIPHFAYTHPLNDISAIGVSLYGNGGMNTTYNSHDTTRLLGTAATNGLGTYGGATTGTATAGVDLAQLALNLNYSQKLTDQFSFGAGLILAYQQFKAKGLMLFGRMAADGNPDALSNNGREGVFGWGAQIGGLWKLNDQWSFGAAYQTRIDFNAFDEYADLFAEGGDLDAPPFLNVGLAFKPRHDVTLAFDVQHIWYSDVDALANPMTNNLMLCMAGQTQYCLGGDKGVGFGWRDMTIFKLGTQWELTSDLTLRAGYSYGKQPVPEEGVMFNVLAPAVIEQHFTLGMTKQLNRSTDISLAAMYAPENDVTCGCKVPFSGGADSIRIAMSQWELEMNFGFKW</sequence>
<dbReference type="PANTHER" id="PTHR35093:SF8">
    <property type="entry name" value="OUTER MEMBRANE PROTEIN NMB0088-RELATED"/>
    <property type="match status" value="1"/>
</dbReference>
<evidence type="ECO:0000256" key="1">
    <source>
        <dbReference type="ARBA" id="ARBA00004571"/>
    </source>
</evidence>
<keyword evidence="9" id="KW-1185">Reference proteome</keyword>
<name>A0A839H6M3_9GAMM</name>
<evidence type="ECO:0000256" key="5">
    <source>
        <dbReference type="ARBA" id="ARBA00022729"/>
    </source>
</evidence>
<evidence type="ECO:0000313" key="8">
    <source>
        <dbReference type="EMBL" id="MBB1125004.1"/>
    </source>
</evidence>
<dbReference type="Gene3D" id="2.40.160.60">
    <property type="entry name" value="Outer membrane protein transport protein (OMPP1/FadL/TodX)"/>
    <property type="match status" value="1"/>
</dbReference>
<dbReference type="InterPro" id="IPR005017">
    <property type="entry name" value="OMPP1/FadL/TodX"/>
</dbReference>
<organism evidence="8 9">
    <name type="scientific">Thiospirillum jenense</name>
    <dbReference type="NCBI Taxonomy" id="1653858"/>
    <lineage>
        <taxon>Bacteria</taxon>
        <taxon>Pseudomonadati</taxon>
        <taxon>Pseudomonadota</taxon>
        <taxon>Gammaproteobacteria</taxon>
        <taxon>Chromatiales</taxon>
        <taxon>Chromatiaceae</taxon>
        <taxon>Thiospirillum</taxon>
    </lineage>
</organism>
<evidence type="ECO:0000256" key="6">
    <source>
        <dbReference type="ARBA" id="ARBA00023136"/>
    </source>
</evidence>
<comment type="subcellular location">
    <subcellularLocation>
        <location evidence="1">Cell outer membrane</location>
        <topology evidence="1">Multi-pass membrane protein</topology>
    </subcellularLocation>
</comment>
<keyword evidence="5" id="KW-0732">Signal</keyword>
<protein>
    <submittedName>
        <fullName evidence="8">Outer membrane protein transport protein</fullName>
    </submittedName>
</protein>
<keyword evidence="3" id="KW-1134">Transmembrane beta strand</keyword>
<dbReference type="SUPFAM" id="SSF56935">
    <property type="entry name" value="Porins"/>
    <property type="match status" value="1"/>
</dbReference>
<dbReference type="Pfam" id="PF03349">
    <property type="entry name" value="Toluene_X"/>
    <property type="match status" value="1"/>
</dbReference>
<dbReference type="GO" id="GO:0015483">
    <property type="term" value="F:long-chain fatty acid transporting porin activity"/>
    <property type="evidence" value="ECO:0007669"/>
    <property type="project" value="TreeGrafter"/>
</dbReference>
<accession>A0A839H6M3</accession>
<dbReference type="GO" id="GO:0009279">
    <property type="term" value="C:cell outer membrane"/>
    <property type="evidence" value="ECO:0007669"/>
    <property type="project" value="UniProtKB-SubCell"/>
</dbReference>
<dbReference type="PANTHER" id="PTHR35093">
    <property type="entry name" value="OUTER MEMBRANE PROTEIN NMB0088-RELATED"/>
    <property type="match status" value="1"/>
</dbReference>
<evidence type="ECO:0000256" key="2">
    <source>
        <dbReference type="ARBA" id="ARBA00008163"/>
    </source>
</evidence>
<evidence type="ECO:0000313" key="9">
    <source>
        <dbReference type="Proteomes" id="UP000548632"/>
    </source>
</evidence>
<keyword evidence="6" id="KW-0472">Membrane</keyword>
<dbReference type="Proteomes" id="UP000548632">
    <property type="component" value="Unassembled WGS sequence"/>
</dbReference>
<evidence type="ECO:0000256" key="7">
    <source>
        <dbReference type="ARBA" id="ARBA00023237"/>
    </source>
</evidence>
<keyword evidence="7" id="KW-0998">Cell outer membrane</keyword>
<comment type="similarity">
    <text evidence="2">Belongs to the OmpP1/FadL family.</text>
</comment>
<dbReference type="AlphaFoldDB" id="A0A839H6M3"/>
<keyword evidence="4" id="KW-0812">Transmembrane</keyword>
<gene>
    <name evidence="8" type="ORF">HUK38_02010</name>
</gene>
<evidence type="ECO:0000256" key="4">
    <source>
        <dbReference type="ARBA" id="ARBA00022692"/>
    </source>
</evidence>
<proteinExistence type="inferred from homology"/>
<comment type="caution">
    <text evidence="8">The sequence shown here is derived from an EMBL/GenBank/DDBJ whole genome shotgun (WGS) entry which is preliminary data.</text>
</comment>
<reference evidence="8 9" key="1">
    <citation type="journal article" date="2020" name="Arch. Microbiol.">
        <title>The genome sequence of the giant phototrophic gammaproteobacterium Thiospirillum jenense gives insight into its physiological properties and phylogenetic relationships.</title>
        <authorList>
            <person name="Imhoff J.F."/>
            <person name="Meyer T.E."/>
            <person name="Kyndt J.A."/>
        </authorList>
    </citation>
    <scope>NUCLEOTIDE SEQUENCE [LARGE SCALE GENOMIC DNA]</scope>
    <source>
        <strain evidence="8 9">DSM 216</strain>
    </source>
</reference>
<dbReference type="EMBL" id="JABVCQ010000003">
    <property type="protein sequence ID" value="MBB1125004.1"/>
    <property type="molecule type" value="Genomic_DNA"/>
</dbReference>
<evidence type="ECO:0000256" key="3">
    <source>
        <dbReference type="ARBA" id="ARBA00022452"/>
    </source>
</evidence>